<evidence type="ECO:0000313" key="2">
    <source>
        <dbReference type="Proteomes" id="UP001629214"/>
    </source>
</evidence>
<sequence>MPDGHDCVELPTIINNVEYLLQSRTVATADGARHSEYRVLLDGVVVKSWTPGDIRAYFAIPG</sequence>
<dbReference type="RefSeq" id="WP_094564694.1">
    <property type="nucleotide sequence ID" value="NZ_JAQQFR010000002.1"/>
</dbReference>
<proteinExistence type="predicted"/>
<dbReference type="Proteomes" id="UP001629214">
    <property type="component" value="Unassembled WGS sequence"/>
</dbReference>
<name>A0ABW8Z4Q9_9BURK</name>
<protein>
    <submittedName>
        <fullName evidence="1">Uncharacterized protein</fullName>
    </submittedName>
</protein>
<accession>A0ABW8Z4Q9</accession>
<gene>
    <name evidence="1" type="ORF">PQR63_02920</name>
</gene>
<comment type="caution">
    <text evidence="1">The sequence shown here is derived from an EMBL/GenBank/DDBJ whole genome shotgun (WGS) entry which is preliminary data.</text>
</comment>
<organism evidence="1 2">
    <name type="scientific">Herbaspirillum rhizosphaerae</name>
    <dbReference type="NCBI Taxonomy" id="346179"/>
    <lineage>
        <taxon>Bacteria</taxon>
        <taxon>Pseudomonadati</taxon>
        <taxon>Pseudomonadota</taxon>
        <taxon>Betaproteobacteria</taxon>
        <taxon>Burkholderiales</taxon>
        <taxon>Oxalobacteraceae</taxon>
        <taxon>Herbaspirillum</taxon>
    </lineage>
</organism>
<evidence type="ECO:0000313" key="1">
    <source>
        <dbReference type="EMBL" id="MFL9877319.1"/>
    </source>
</evidence>
<dbReference type="EMBL" id="JAQQFR010000002">
    <property type="protein sequence ID" value="MFL9877319.1"/>
    <property type="molecule type" value="Genomic_DNA"/>
</dbReference>
<keyword evidence="2" id="KW-1185">Reference proteome</keyword>
<reference evidence="1 2" key="1">
    <citation type="journal article" date="2024" name="Chem. Sci.">
        <title>Discovery of megapolipeptins by genome mining of a Burkholderiales bacteria collection.</title>
        <authorList>
            <person name="Paulo B.S."/>
            <person name="Recchia M.J.J."/>
            <person name="Lee S."/>
            <person name="Fergusson C.H."/>
            <person name="Romanowski S.B."/>
            <person name="Hernandez A."/>
            <person name="Krull N."/>
            <person name="Liu D.Y."/>
            <person name="Cavanagh H."/>
            <person name="Bos A."/>
            <person name="Gray C.A."/>
            <person name="Murphy B.T."/>
            <person name="Linington R.G."/>
            <person name="Eustaquio A.S."/>
        </authorList>
    </citation>
    <scope>NUCLEOTIDE SEQUENCE [LARGE SCALE GENOMIC DNA]</scope>
    <source>
        <strain evidence="1 2">RL21-008-BIB-B</strain>
    </source>
</reference>